<feature type="region of interest" description="Disordered" evidence="5">
    <location>
        <begin position="1"/>
        <end position="40"/>
    </location>
</feature>
<dbReference type="GO" id="GO:0005634">
    <property type="term" value="C:nucleus"/>
    <property type="evidence" value="ECO:0007669"/>
    <property type="project" value="UniProtKB-SubCell"/>
</dbReference>
<name>A0A7R9VCD0_9CHLO</name>
<keyword evidence="4" id="KW-0539">Nucleus</keyword>
<evidence type="ECO:0000313" key="6">
    <source>
        <dbReference type="EMBL" id="CAD8291134.1"/>
    </source>
</evidence>
<accession>A0A7R9VCD0</accession>
<dbReference type="PANTHER" id="PTHR31250:SF27">
    <property type="entry name" value="IQ DOMAIN-CONTAINING PROTEIN IQM5"/>
    <property type="match status" value="1"/>
</dbReference>
<feature type="compositionally biased region" description="Low complexity" evidence="5">
    <location>
        <begin position="9"/>
        <end position="20"/>
    </location>
</feature>
<dbReference type="PANTHER" id="PTHR31250">
    <property type="entry name" value="IQ DOMAIN-CONTAINING PROTEIN IQM3"/>
    <property type="match status" value="1"/>
</dbReference>
<dbReference type="EMBL" id="HBEC01023591">
    <property type="protein sequence ID" value="CAD8291134.1"/>
    <property type="molecule type" value="Transcribed_RNA"/>
</dbReference>
<reference evidence="6" key="1">
    <citation type="submission" date="2021-01" db="EMBL/GenBank/DDBJ databases">
        <authorList>
            <person name="Corre E."/>
            <person name="Pelletier E."/>
            <person name="Niang G."/>
            <person name="Scheremetjew M."/>
            <person name="Finn R."/>
            <person name="Kale V."/>
            <person name="Holt S."/>
            <person name="Cochrane G."/>
            <person name="Meng A."/>
            <person name="Brown T."/>
            <person name="Cohen L."/>
        </authorList>
    </citation>
    <scope>NUCLEOTIDE SEQUENCE</scope>
    <source>
        <strain evidence="6">CCMP219</strain>
    </source>
</reference>
<feature type="compositionally biased region" description="Basic and acidic residues" evidence="5">
    <location>
        <begin position="29"/>
        <end position="40"/>
    </location>
</feature>
<evidence type="ECO:0000256" key="2">
    <source>
        <dbReference type="ARBA" id="ARBA00004496"/>
    </source>
</evidence>
<evidence type="ECO:0000256" key="3">
    <source>
        <dbReference type="ARBA" id="ARBA00022490"/>
    </source>
</evidence>
<evidence type="ECO:0000256" key="5">
    <source>
        <dbReference type="SAM" id="MobiDB-lite"/>
    </source>
</evidence>
<keyword evidence="3" id="KW-0963">Cytoplasm</keyword>
<evidence type="ECO:0000256" key="1">
    <source>
        <dbReference type="ARBA" id="ARBA00004123"/>
    </source>
</evidence>
<dbReference type="GO" id="GO:0005737">
    <property type="term" value="C:cytoplasm"/>
    <property type="evidence" value="ECO:0007669"/>
    <property type="project" value="UniProtKB-SubCell"/>
</dbReference>
<comment type="subcellular location">
    <subcellularLocation>
        <location evidence="2">Cytoplasm</location>
    </subcellularLocation>
    <subcellularLocation>
        <location evidence="1">Nucleus</location>
    </subcellularLocation>
</comment>
<sequence length="209" mass="23035">MPHPHTPHMSHPTPPHSTHATPPPTHTHPAQDHGEGRDLDLSAAGVPRAKLDSEMVRYLSPEELPHYEVVVQPDTGMLMYKVSGQLLHTFLDSDGSPGVDLPAHGAAPPCGARDGAPKQPKWIWVVAPSGRLYVAPKLRGQFHHSSFLRGAAVLAAGNMMAEHGRLVRLTADSGHYWPQPDHFRWFYDHLMSQGADMSSLSNIEFRTKH</sequence>
<gene>
    <name evidence="6" type="ORF">CEUR00632_LOCUS10802</name>
</gene>
<evidence type="ECO:0000256" key="4">
    <source>
        <dbReference type="ARBA" id="ARBA00023242"/>
    </source>
</evidence>
<dbReference type="AlphaFoldDB" id="A0A7R9VCD0"/>
<proteinExistence type="predicted"/>
<organism evidence="6">
    <name type="scientific">Chlamydomonas euryale</name>
    <dbReference type="NCBI Taxonomy" id="1486919"/>
    <lineage>
        <taxon>Eukaryota</taxon>
        <taxon>Viridiplantae</taxon>
        <taxon>Chlorophyta</taxon>
        <taxon>core chlorophytes</taxon>
        <taxon>Chlorophyceae</taxon>
        <taxon>CS clade</taxon>
        <taxon>Chlamydomonadales</taxon>
        <taxon>Chlamydomonadaceae</taxon>
        <taxon>Chlamydomonas</taxon>
    </lineage>
</organism>
<dbReference type="InterPro" id="IPR044159">
    <property type="entry name" value="IQM"/>
</dbReference>
<protein>
    <submittedName>
        <fullName evidence="6">Uncharacterized protein</fullName>
    </submittedName>
</protein>